<keyword evidence="2" id="KW-1185">Reference proteome</keyword>
<name>A0AAE1E4G4_9GAST</name>
<sequence length="203" mass="22539">MLKTDILFCLKTQLHVLDLKLAVQCLEGQSCDFSPSESQELQVTKPWDLKPSALLMDWFDLATSLHGPELERKISTKRRETDLNDSGSYTRLWKRHKLIGVAVWDKLSSDGLPDKELFEILGDMRHVVGEHSRLLVYLGTSLTPASACLTWFARIVAPCAEASACLCLYSPFCVLCSCEDAVLSGSGAPSEKILCDDQCDDIV</sequence>
<gene>
    <name evidence="1" type="ORF">RRG08_033467</name>
</gene>
<evidence type="ECO:0000313" key="1">
    <source>
        <dbReference type="EMBL" id="KAK3793891.1"/>
    </source>
</evidence>
<proteinExistence type="predicted"/>
<comment type="caution">
    <text evidence="1">The sequence shown here is derived from an EMBL/GenBank/DDBJ whole genome shotgun (WGS) entry which is preliminary data.</text>
</comment>
<dbReference type="AlphaFoldDB" id="A0AAE1E4G4"/>
<organism evidence="1 2">
    <name type="scientific">Elysia crispata</name>
    <name type="common">lettuce slug</name>
    <dbReference type="NCBI Taxonomy" id="231223"/>
    <lineage>
        <taxon>Eukaryota</taxon>
        <taxon>Metazoa</taxon>
        <taxon>Spiralia</taxon>
        <taxon>Lophotrochozoa</taxon>
        <taxon>Mollusca</taxon>
        <taxon>Gastropoda</taxon>
        <taxon>Heterobranchia</taxon>
        <taxon>Euthyneura</taxon>
        <taxon>Panpulmonata</taxon>
        <taxon>Sacoglossa</taxon>
        <taxon>Placobranchoidea</taxon>
        <taxon>Plakobranchidae</taxon>
        <taxon>Elysia</taxon>
    </lineage>
</organism>
<reference evidence="1" key="1">
    <citation type="journal article" date="2023" name="G3 (Bethesda)">
        <title>A reference genome for the long-term kleptoplast-retaining sea slug Elysia crispata morphotype clarki.</title>
        <authorList>
            <person name="Eastman K.E."/>
            <person name="Pendleton A.L."/>
            <person name="Shaikh M.A."/>
            <person name="Suttiyut T."/>
            <person name="Ogas R."/>
            <person name="Tomko P."/>
            <person name="Gavelis G."/>
            <person name="Widhalm J.R."/>
            <person name="Wisecaver J.H."/>
        </authorList>
    </citation>
    <scope>NUCLEOTIDE SEQUENCE</scope>
    <source>
        <strain evidence="1">ECLA1</strain>
    </source>
</reference>
<accession>A0AAE1E4G4</accession>
<protein>
    <submittedName>
        <fullName evidence="1">Uncharacterized protein</fullName>
    </submittedName>
</protein>
<dbReference type="Proteomes" id="UP001283361">
    <property type="component" value="Unassembled WGS sequence"/>
</dbReference>
<dbReference type="EMBL" id="JAWDGP010001166">
    <property type="protein sequence ID" value="KAK3793891.1"/>
    <property type="molecule type" value="Genomic_DNA"/>
</dbReference>
<evidence type="ECO:0000313" key="2">
    <source>
        <dbReference type="Proteomes" id="UP001283361"/>
    </source>
</evidence>